<protein>
    <submittedName>
        <fullName evidence="2">Collagenase NC10/endostatin domain-containing protein</fullName>
    </submittedName>
</protein>
<evidence type="ECO:0000313" key="2">
    <source>
        <dbReference type="WBParaSite" id="JU765_v2.g11537.t1"/>
    </source>
</evidence>
<evidence type="ECO:0000313" key="1">
    <source>
        <dbReference type="Proteomes" id="UP000887576"/>
    </source>
</evidence>
<accession>A0AC34PZL1</accession>
<dbReference type="WBParaSite" id="JU765_v2.g11537.t1">
    <property type="protein sequence ID" value="JU765_v2.g11537.t1"/>
    <property type="gene ID" value="JU765_v2.g11537"/>
</dbReference>
<name>A0AC34PZL1_9BILA</name>
<reference evidence="2" key="1">
    <citation type="submission" date="2022-11" db="UniProtKB">
        <authorList>
            <consortium name="WormBaseParasite"/>
        </authorList>
    </citation>
    <scope>IDENTIFICATION</scope>
</reference>
<proteinExistence type="predicted"/>
<sequence>MMDFQTAKTVYEQPPPVYHEPKVIVETQPEIRTLAPPPEVEQKQVKPEIHRPRIHHRDKIIHLIALNRSISGNMRGIRGADLMCYQQARQAGFKTTFRAFISSRVQDLLQIVHREDRDTPVVNIRGEKLFEDWASVFTQTSMPSNVPIYSFTYRDVLQGDEWPDKYIWHGSDEQGLRTDGFYCEDWRSSSGFAHGMASALLRGRPLITDAEKISCRRELIVLCVENMSKFNVNRLLRGKQRKFRY</sequence>
<organism evidence="1 2">
    <name type="scientific">Panagrolaimus sp. JU765</name>
    <dbReference type="NCBI Taxonomy" id="591449"/>
    <lineage>
        <taxon>Eukaryota</taxon>
        <taxon>Metazoa</taxon>
        <taxon>Ecdysozoa</taxon>
        <taxon>Nematoda</taxon>
        <taxon>Chromadorea</taxon>
        <taxon>Rhabditida</taxon>
        <taxon>Tylenchina</taxon>
        <taxon>Panagrolaimomorpha</taxon>
        <taxon>Panagrolaimoidea</taxon>
        <taxon>Panagrolaimidae</taxon>
        <taxon>Panagrolaimus</taxon>
    </lineage>
</organism>
<dbReference type="Proteomes" id="UP000887576">
    <property type="component" value="Unplaced"/>
</dbReference>